<gene>
    <name evidence="1" type="ORF">ATO12_09975</name>
</gene>
<proteinExistence type="predicted"/>
<dbReference type="RefSeq" id="WP_034240129.1">
    <property type="nucleotide sequence ID" value="NZ_AQRA01000002.1"/>
</dbReference>
<dbReference type="AlphaFoldDB" id="A0A023BYI0"/>
<protein>
    <submittedName>
        <fullName evidence="1">Uncharacterized protein</fullName>
    </submittedName>
</protein>
<comment type="caution">
    <text evidence="1">The sequence shown here is derived from an EMBL/GenBank/DDBJ whole genome shotgun (WGS) entry which is preliminary data.</text>
</comment>
<keyword evidence="2" id="KW-1185">Reference proteome</keyword>
<evidence type="ECO:0000313" key="2">
    <source>
        <dbReference type="Proteomes" id="UP000023541"/>
    </source>
</evidence>
<evidence type="ECO:0000313" key="1">
    <source>
        <dbReference type="EMBL" id="EZH75045.1"/>
    </source>
</evidence>
<dbReference type="STRING" id="1317122.ATO12_09975"/>
<name>A0A023BYI0_9FLAO</name>
<sequence length="163" mass="18716">METTTTNTSGLGDSQTWEVSVDKNSIFTNDDVIDAYLKGKKEGIKETKQIFVDKLNENINKSAVYTDKMLSFLKKRKLNPISAHLKIKSFNDFVILITLPEDEFISEDFLVSYDFAATIEEEVTNDKYYNLMFLFSDRADGQFNTSLLVSDGFFMDYKMSETN</sequence>
<dbReference type="Proteomes" id="UP000023541">
    <property type="component" value="Unassembled WGS sequence"/>
</dbReference>
<reference evidence="1 2" key="1">
    <citation type="submission" date="2014-04" db="EMBL/GenBank/DDBJ databases">
        <title>Aquimarina sp. 22II-S11-z7 Genome Sequencing.</title>
        <authorList>
            <person name="Lai Q."/>
        </authorList>
    </citation>
    <scope>NUCLEOTIDE SEQUENCE [LARGE SCALE GENOMIC DNA]</scope>
    <source>
        <strain evidence="1 2">22II-S11-z7</strain>
    </source>
</reference>
<dbReference type="OrthoDB" id="1440044at2"/>
<organism evidence="1 2">
    <name type="scientific">Aquimarina atlantica</name>
    <dbReference type="NCBI Taxonomy" id="1317122"/>
    <lineage>
        <taxon>Bacteria</taxon>
        <taxon>Pseudomonadati</taxon>
        <taxon>Bacteroidota</taxon>
        <taxon>Flavobacteriia</taxon>
        <taxon>Flavobacteriales</taxon>
        <taxon>Flavobacteriaceae</taxon>
        <taxon>Aquimarina</taxon>
    </lineage>
</organism>
<dbReference type="EMBL" id="AQRA01000002">
    <property type="protein sequence ID" value="EZH75045.1"/>
    <property type="molecule type" value="Genomic_DNA"/>
</dbReference>
<accession>A0A023BYI0</accession>